<evidence type="ECO:0000313" key="1">
    <source>
        <dbReference type="EMBL" id="KAE9387977.1"/>
    </source>
</evidence>
<sequence length="551" mass="62207">MSISDTANSELSYLLDPNTKKSSFKPRVDVDFDELHNKLRWEYGPSVDPQGIHDIIVLCDMDLADYDAEMDHTQAQKKRLNDYKTQLSALLSPMRLLPNEILRIVFEFACTGNLLQEYPWLLARSPPTKLSSPIIAYLPALAISAVCKRWRVLGLASTHLWSQLKLEFSYAEDPEIQQQQMHGGFISTLQLYLDRSGDVPLLIDLEIKNFNDDMPTNPPALELLLKHTRRWQTFKNTGDYTVSRSQHSFPNLKDLTLHGYTDASIQEDFECFRDAPQLCGISMNQDPELLSSTNLPQHQFTNLVTELFNADSFRHFLNLTTLTLRLFDVEPPESGLDPVLLSRLKSLSLIAAYCDPMILLEHFFPTFTLTSLAELVIHQDDENPGKFTWSDSAFKAFLSRSSCSLTKLSLSGVVISDTNLIIAIRTLPSLLYLSVGDSTLTETETPITPYFISSLSGSRFATNNYDSPPSSLLLPKLRCLSITFAGTSFDDAMFVTMVSSRWLPDTLSVGIDCLRSVVLHLQKREVDEEVYRPLADLDRMGMRVVVTGKKI</sequence>
<evidence type="ECO:0008006" key="3">
    <source>
        <dbReference type="Google" id="ProtNLM"/>
    </source>
</evidence>
<protein>
    <recommendedName>
        <fullName evidence="3">F-box domain-containing protein</fullName>
    </recommendedName>
</protein>
<reference evidence="1" key="1">
    <citation type="journal article" date="2019" name="Environ. Microbiol.">
        <title>Fungal ecological strategies reflected in gene transcription - a case study of two litter decomposers.</title>
        <authorList>
            <person name="Barbi F."/>
            <person name="Kohler A."/>
            <person name="Barry K."/>
            <person name="Baskaran P."/>
            <person name="Daum C."/>
            <person name="Fauchery L."/>
            <person name="Ihrmark K."/>
            <person name="Kuo A."/>
            <person name="LaButti K."/>
            <person name="Lipzen A."/>
            <person name="Morin E."/>
            <person name="Grigoriev I.V."/>
            <person name="Henrissat B."/>
            <person name="Lindahl B."/>
            <person name="Martin F."/>
        </authorList>
    </citation>
    <scope>NUCLEOTIDE SEQUENCE</scope>
    <source>
        <strain evidence="1">JB14</strain>
    </source>
</reference>
<name>A0A6A4GS11_9AGAR</name>
<dbReference type="Proteomes" id="UP000799118">
    <property type="component" value="Unassembled WGS sequence"/>
</dbReference>
<organism evidence="1 2">
    <name type="scientific">Gymnopus androsaceus JB14</name>
    <dbReference type="NCBI Taxonomy" id="1447944"/>
    <lineage>
        <taxon>Eukaryota</taxon>
        <taxon>Fungi</taxon>
        <taxon>Dikarya</taxon>
        <taxon>Basidiomycota</taxon>
        <taxon>Agaricomycotina</taxon>
        <taxon>Agaricomycetes</taxon>
        <taxon>Agaricomycetidae</taxon>
        <taxon>Agaricales</taxon>
        <taxon>Marasmiineae</taxon>
        <taxon>Omphalotaceae</taxon>
        <taxon>Gymnopus</taxon>
    </lineage>
</organism>
<proteinExistence type="predicted"/>
<evidence type="ECO:0000313" key="2">
    <source>
        <dbReference type="Proteomes" id="UP000799118"/>
    </source>
</evidence>
<keyword evidence="2" id="KW-1185">Reference proteome</keyword>
<gene>
    <name evidence="1" type="ORF">BT96DRAFT_1025645</name>
</gene>
<dbReference type="InterPro" id="IPR032675">
    <property type="entry name" value="LRR_dom_sf"/>
</dbReference>
<dbReference type="AlphaFoldDB" id="A0A6A4GS11"/>
<dbReference type="Gene3D" id="3.80.10.10">
    <property type="entry name" value="Ribonuclease Inhibitor"/>
    <property type="match status" value="1"/>
</dbReference>
<dbReference type="EMBL" id="ML769769">
    <property type="protein sequence ID" value="KAE9387977.1"/>
    <property type="molecule type" value="Genomic_DNA"/>
</dbReference>
<accession>A0A6A4GS11</accession>
<dbReference type="OrthoDB" id="2859538at2759"/>